<dbReference type="InterPro" id="IPR027417">
    <property type="entry name" value="P-loop_NTPase"/>
</dbReference>
<keyword evidence="1" id="KW-0175">Coiled coil</keyword>
<dbReference type="RefSeq" id="WP_059314366.1">
    <property type="nucleotide sequence ID" value="NZ_CP013987.1"/>
</dbReference>
<evidence type="ECO:0000313" key="3">
    <source>
        <dbReference type="Proteomes" id="UP000064137"/>
    </source>
</evidence>
<reference evidence="2 3" key="1">
    <citation type="submission" date="2016-01" db="EMBL/GenBank/DDBJ databases">
        <title>Annotation of Pseudomonas oryzihabitans USDA-ARS-USMARC-56511.</title>
        <authorList>
            <person name="Harhay G.P."/>
            <person name="Harhay D.M."/>
            <person name="Smith T.P.L."/>
            <person name="Bono J.L."/>
            <person name="Heaton M.P."/>
            <person name="Clawson M.L."/>
            <person name="Chitko-Mckown C.G."/>
            <person name="Capik S.F."/>
            <person name="DeDonder K.D."/>
            <person name="Apley M.D."/>
            <person name="Lubbers B.V."/>
            <person name="White B.J."/>
            <person name="Larson R.L."/>
        </authorList>
    </citation>
    <scope>NUCLEOTIDE SEQUENCE [LARGE SCALE GENOMIC DNA]</scope>
    <source>
        <strain evidence="2 3">USDA-ARS-USMARC-56511</strain>
    </source>
</reference>
<dbReference type="KEGG" id="por:APT59_08000"/>
<sequence length="883" mass="99405">MIGSCWNKWDLHIHSPFTNLNNGFKCEVEQYVANIKENSLSLLGVTNYWYFQENELEIIREELRRQGCSTTVIGNLEFRVAQPNKQGDWINVHCLFSESLSTAQINAVVSRLKLTNTTKDDLVIYCSEADFATKTIGCDDAIVDFKSLCEHMESNLVFGRDYLIAICPNGYGGYRPDINEGRSRAIASEIDKKGQVLFGRPQDRDFFLSSTRYEGATAKPIFFCSDAHRLDQIGTQYSWVKAKPNFQGLKQVLFEPSDRIYQTDDFVENSFIKPYFDSIEIEGPIFQGQEISFKKQNIPLNKNMIAIIGGRGTGKSLFLDAMHSRLAVCYGHKRVRGVSVENLRIRVSQGGDLINFDQTSTVPYPYLHVSQGEIHEFAKDPSVLSLEIKKMLGLRQRPFDPALSEELMENMGRYRSFIDYWGAVDTNGSAINKPDYQQNIININSQLIATLTNEQNAALISRYQDNNRLLNEQRAFLSTSNEIKSFIERTVIGLNDRISAYNGSAYAISKSPPLGYTDVLQAIAANVAHTETSVAVLAAQNEEIKAEFAQKGIKQDVSSLLGKVNEYRLNIDNANAKLQEIQGRTSQYFSEQKRRAEIAASYDTYLESLRGEVDIAYASLLAPNADWNAEQNELVQSILKDIQVSGSILFDKGAFYSGLEECVNRGKFRASAGKSTSERLAETFNVHNKSDFFKMLMGHKLIQLGDQLVSLEDFFWSDDYFNQGGRFELFDYLYSPSRIKNYLKVNAEFSYKGKSVEKLSVGQRGTFYVCLKLATDPFGSPFVFDQPEDDLDNGFIMGQLVPLFKQIKKYRQVIIVTHNANLVVNSDAEQVIVAENDGEVVSYVSGALEEGDVRGGIGIRSMVCSILEGGHEAFANREKKYGL</sequence>
<evidence type="ECO:0000256" key="1">
    <source>
        <dbReference type="SAM" id="Coils"/>
    </source>
</evidence>
<protein>
    <submittedName>
        <fullName evidence="2">DNA repair protein</fullName>
    </submittedName>
</protein>
<gene>
    <name evidence="2" type="ORF">APT59_08000</name>
</gene>
<organism evidence="2 3">
    <name type="scientific">Pseudomonas oryzihabitans</name>
    <dbReference type="NCBI Taxonomy" id="47885"/>
    <lineage>
        <taxon>Bacteria</taxon>
        <taxon>Pseudomonadati</taxon>
        <taxon>Pseudomonadota</taxon>
        <taxon>Gammaproteobacteria</taxon>
        <taxon>Pseudomonadales</taxon>
        <taxon>Pseudomonadaceae</taxon>
        <taxon>Pseudomonas</taxon>
    </lineage>
</organism>
<dbReference type="NCBIfam" id="NF045780">
    <property type="entry name" value="TrlF_fam_ATP"/>
    <property type="match status" value="1"/>
</dbReference>
<dbReference type="Gene3D" id="3.40.50.300">
    <property type="entry name" value="P-loop containing nucleotide triphosphate hydrolases"/>
    <property type="match status" value="1"/>
</dbReference>
<dbReference type="EMBL" id="CP013987">
    <property type="protein sequence ID" value="ALZ84158.1"/>
    <property type="molecule type" value="Genomic_DNA"/>
</dbReference>
<dbReference type="AlphaFoldDB" id="A0A0U4P157"/>
<proteinExistence type="predicted"/>
<dbReference type="OrthoDB" id="9791620at2"/>
<dbReference type="SUPFAM" id="SSF52540">
    <property type="entry name" value="P-loop containing nucleoside triphosphate hydrolases"/>
    <property type="match status" value="1"/>
</dbReference>
<accession>A0A0U4P157</accession>
<dbReference type="InterPro" id="IPR054787">
    <property type="entry name" value="TrlF_ATPase"/>
</dbReference>
<dbReference type="Proteomes" id="UP000064137">
    <property type="component" value="Chromosome"/>
</dbReference>
<feature type="coiled-coil region" evidence="1">
    <location>
        <begin position="557"/>
        <end position="584"/>
    </location>
</feature>
<name>A0A0U4P157_9PSED</name>
<evidence type="ECO:0000313" key="2">
    <source>
        <dbReference type="EMBL" id="ALZ84158.1"/>
    </source>
</evidence>